<keyword evidence="5" id="KW-1185">Reference proteome</keyword>
<evidence type="ECO:0000313" key="5">
    <source>
        <dbReference type="Proteomes" id="UP001057532"/>
    </source>
</evidence>
<evidence type="ECO:0000259" key="3">
    <source>
        <dbReference type="Pfam" id="PF02517"/>
    </source>
</evidence>
<gene>
    <name evidence="4" type="ORF">M8332_04085</name>
</gene>
<proteinExistence type="inferred from homology"/>
<dbReference type="EMBL" id="CP097478">
    <property type="protein sequence ID" value="USS92819.1"/>
    <property type="molecule type" value="Genomic_DNA"/>
</dbReference>
<dbReference type="RefSeq" id="WP_252779577.1">
    <property type="nucleotide sequence ID" value="NZ_CP097478.1"/>
</dbReference>
<keyword evidence="2" id="KW-0472">Membrane</keyword>
<dbReference type="InterPro" id="IPR003675">
    <property type="entry name" value="Rce1/LyrA-like_dom"/>
</dbReference>
<feature type="transmembrane region" description="Helical" evidence="2">
    <location>
        <begin position="150"/>
        <end position="175"/>
    </location>
</feature>
<dbReference type="GO" id="GO:0008237">
    <property type="term" value="F:metallopeptidase activity"/>
    <property type="evidence" value="ECO:0007669"/>
    <property type="project" value="UniProtKB-KW"/>
</dbReference>
<reference evidence="4" key="1">
    <citation type="submission" date="2022-05" db="EMBL/GenBank/DDBJ databases">
        <authorList>
            <person name="Oliphant S.A."/>
            <person name="Watson-Haigh N.S."/>
            <person name="Sumby K.M."/>
            <person name="Gardner J.M."/>
            <person name="Jiranek V."/>
        </authorList>
    </citation>
    <scope>NUCLEOTIDE SEQUENCE</scope>
    <source>
        <strain evidence="4">Ru20-1</strain>
    </source>
</reference>
<keyword evidence="4" id="KW-0482">Metalloprotease</keyword>
<sequence length="231" mass="25838">MKIREVWQFLLRLMLFIGLIGLVLIVPIPVILLQAQHVNWPGTIVVAAVYFCLYLGSIWLAWRSFSQVWHNPRGWLTKADWKLIGAAQLAIFAAEIGIGIMGQVLHLSSTSENNQIIYRLLASNPVVLILLSTGMVLLTPILEELVFRGYLIRGVMSWAPMWLAMITSGIVFSAGHANSNWLSFLTYAVMGMILARVYVKTNRIQVAITLHLINNLVATVMMVISIVGNMH</sequence>
<keyword evidence="4" id="KW-0645">Protease</keyword>
<comment type="similarity">
    <text evidence="1">Belongs to the UPF0177 family.</text>
</comment>
<protein>
    <submittedName>
        <fullName evidence="4">CPBP family intramembrane metalloprotease</fullName>
    </submittedName>
</protein>
<evidence type="ECO:0000256" key="1">
    <source>
        <dbReference type="ARBA" id="ARBA00009067"/>
    </source>
</evidence>
<name>A0ABY5C446_9LACO</name>
<evidence type="ECO:0000313" key="4">
    <source>
        <dbReference type="EMBL" id="USS92819.1"/>
    </source>
</evidence>
<keyword evidence="2" id="KW-1133">Transmembrane helix</keyword>
<organism evidence="4 5">
    <name type="scientific">Fructilactobacillus ixorae</name>
    <dbReference type="NCBI Taxonomy" id="1750535"/>
    <lineage>
        <taxon>Bacteria</taxon>
        <taxon>Bacillati</taxon>
        <taxon>Bacillota</taxon>
        <taxon>Bacilli</taxon>
        <taxon>Lactobacillales</taxon>
        <taxon>Lactobacillaceae</taxon>
        <taxon>Fructilactobacillus</taxon>
    </lineage>
</organism>
<feature type="transmembrane region" description="Helical" evidence="2">
    <location>
        <begin position="83"/>
        <end position="104"/>
    </location>
</feature>
<dbReference type="InterPro" id="IPR052710">
    <property type="entry name" value="CAAX_protease"/>
</dbReference>
<dbReference type="PANTHER" id="PTHR36435:SF1">
    <property type="entry name" value="CAAX AMINO TERMINAL PROTEASE FAMILY PROTEIN"/>
    <property type="match status" value="1"/>
</dbReference>
<feature type="domain" description="CAAX prenyl protease 2/Lysostaphin resistance protein A-like" evidence="3">
    <location>
        <begin position="128"/>
        <end position="217"/>
    </location>
</feature>
<dbReference type="PANTHER" id="PTHR36435">
    <property type="entry name" value="SLR1288 PROTEIN"/>
    <property type="match status" value="1"/>
</dbReference>
<accession>A0ABY5C446</accession>
<keyword evidence="4" id="KW-0378">Hydrolase</keyword>
<feature type="transmembrane region" description="Helical" evidence="2">
    <location>
        <begin position="44"/>
        <end position="62"/>
    </location>
</feature>
<feature type="transmembrane region" description="Helical" evidence="2">
    <location>
        <begin position="9"/>
        <end position="32"/>
    </location>
</feature>
<keyword evidence="2" id="KW-0812">Transmembrane</keyword>
<feature type="transmembrane region" description="Helical" evidence="2">
    <location>
        <begin position="181"/>
        <end position="199"/>
    </location>
</feature>
<feature type="transmembrane region" description="Helical" evidence="2">
    <location>
        <begin position="206"/>
        <end position="228"/>
    </location>
</feature>
<evidence type="ECO:0000256" key="2">
    <source>
        <dbReference type="SAM" id="Phobius"/>
    </source>
</evidence>
<dbReference type="Pfam" id="PF02517">
    <property type="entry name" value="Rce1-like"/>
    <property type="match status" value="1"/>
</dbReference>
<dbReference type="Proteomes" id="UP001057532">
    <property type="component" value="Chromosome"/>
</dbReference>
<feature type="transmembrane region" description="Helical" evidence="2">
    <location>
        <begin position="116"/>
        <end position="138"/>
    </location>
</feature>